<dbReference type="Gene3D" id="3.40.1620.10">
    <property type="entry name" value="YefM-like domain"/>
    <property type="match status" value="1"/>
</dbReference>
<name>A0A444J4T3_9BACT</name>
<proteinExistence type="inferred from homology"/>
<evidence type="ECO:0000313" key="4">
    <source>
        <dbReference type="Proteomes" id="UP000287853"/>
    </source>
</evidence>
<protein>
    <recommendedName>
        <fullName evidence="2">Antitoxin</fullName>
    </recommendedName>
</protein>
<evidence type="ECO:0000313" key="3">
    <source>
        <dbReference type="EMBL" id="RWX48105.1"/>
    </source>
</evidence>
<evidence type="ECO:0000256" key="1">
    <source>
        <dbReference type="ARBA" id="ARBA00009981"/>
    </source>
</evidence>
<dbReference type="Proteomes" id="UP000287853">
    <property type="component" value="Unassembled WGS sequence"/>
</dbReference>
<sequence length="83" mass="9582">MRETTANQFRQHLKPEVDRCIANHEVLRVTRRNGENFVVLSEEDWQAMEETVYLNQIPGLAKSILKAAAEPLEDGTSLEDLEW</sequence>
<reference evidence="3 4" key="1">
    <citation type="submission" date="2017-01" db="EMBL/GenBank/DDBJ databases">
        <title>The cable genome- insights into the physiology and evolution of filamentous bacteria capable of sulfide oxidation via long distance electron transfer.</title>
        <authorList>
            <person name="Schreiber L."/>
            <person name="Bjerg J.T."/>
            <person name="Boggild A."/>
            <person name="Van De Vossenberg J."/>
            <person name="Meysman F."/>
            <person name="Nielsen L.P."/>
            <person name="Schramm A."/>
            <person name="Kjeldsen K.U."/>
        </authorList>
    </citation>
    <scope>NUCLEOTIDE SEQUENCE [LARGE SCALE GENOMIC DNA]</scope>
    <source>
        <strain evidence="3">MCF</strain>
    </source>
</reference>
<organism evidence="3 4">
    <name type="scientific">Candidatus Electrothrix aarhusensis</name>
    <dbReference type="NCBI Taxonomy" id="1859131"/>
    <lineage>
        <taxon>Bacteria</taxon>
        <taxon>Pseudomonadati</taxon>
        <taxon>Thermodesulfobacteriota</taxon>
        <taxon>Desulfobulbia</taxon>
        <taxon>Desulfobulbales</taxon>
        <taxon>Desulfobulbaceae</taxon>
        <taxon>Candidatus Electrothrix</taxon>
    </lineage>
</organism>
<dbReference type="EMBL" id="MTKO01000007">
    <property type="protein sequence ID" value="RWX48105.1"/>
    <property type="molecule type" value="Genomic_DNA"/>
</dbReference>
<dbReference type="InterPro" id="IPR036165">
    <property type="entry name" value="YefM-like_sf"/>
</dbReference>
<dbReference type="InterPro" id="IPR051405">
    <property type="entry name" value="phD/YefM_antitoxin"/>
</dbReference>
<comment type="similarity">
    <text evidence="1 2">Belongs to the phD/YefM antitoxin family.</text>
</comment>
<keyword evidence="4" id="KW-1185">Reference proteome</keyword>
<dbReference type="AlphaFoldDB" id="A0A444J4T3"/>
<dbReference type="PANTHER" id="PTHR33713">
    <property type="entry name" value="ANTITOXIN YAFN-RELATED"/>
    <property type="match status" value="1"/>
</dbReference>
<gene>
    <name evidence="3" type="primary">yefM</name>
    <name evidence="3" type="ORF">H206_05335</name>
</gene>
<dbReference type="Pfam" id="PF02604">
    <property type="entry name" value="PhdYeFM_antitox"/>
    <property type="match status" value="1"/>
</dbReference>
<dbReference type="PANTHER" id="PTHR33713:SF6">
    <property type="entry name" value="ANTITOXIN YEFM"/>
    <property type="match status" value="1"/>
</dbReference>
<dbReference type="InterPro" id="IPR006442">
    <property type="entry name" value="Antitoxin_Phd/YefM"/>
</dbReference>
<dbReference type="NCBIfam" id="TIGR01552">
    <property type="entry name" value="phd_fam"/>
    <property type="match status" value="1"/>
</dbReference>
<comment type="function">
    <text evidence="2">Antitoxin component of a type II toxin-antitoxin (TA) system.</text>
</comment>
<dbReference type="SUPFAM" id="SSF143120">
    <property type="entry name" value="YefM-like"/>
    <property type="match status" value="1"/>
</dbReference>
<evidence type="ECO:0000256" key="2">
    <source>
        <dbReference type="RuleBase" id="RU362080"/>
    </source>
</evidence>
<accession>A0A444J4T3</accession>
<comment type="caution">
    <text evidence="3">The sequence shown here is derived from an EMBL/GenBank/DDBJ whole genome shotgun (WGS) entry which is preliminary data.</text>
</comment>